<dbReference type="PANTHER" id="PTHR43581">
    <property type="entry name" value="ATP/GTP PHOSPHATASE"/>
    <property type="match status" value="1"/>
</dbReference>
<dbReference type="OrthoDB" id="104167at2"/>
<dbReference type="EMBL" id="BLIN01000002">
    <property type="protein sequence ID" value="GFE04960.1"/>
    <property type="molecule type" value="Genomic_DNA"/>
</dbReference>
<dbReference type="InterPro" id="IPR003959">
    <property type="entry name" value="ATPase_AAA_core"/>
</dbReference>
<accession>A0A640S1C9</accession>
<proteinExistence type="predicted"/>
<dbReference type="GO" id="GO:0005524">
    <property type="term" value="F:ATP binding"/>
    <property type="evidence" value="ECO:0007669"/>
    <property type="project" value="InterPro"/>
</dbReference>
<dbReference type="SUPFAM" id="SSF52540">
    <property type="entry name" value="P-loop containing nucleoside triphosphate hydrolases"/>
    <property type="match status" value="1"/>
</dbReference>
<evidence type="ECO:0000313" key="3">
    <source>
        <dbReference type="Proteomes" id="UP000435837"/>
    </source>
</evidence>
<sequence length="582" mass="64918">MLKKLRLAHFKGFAEFEITFDRQAVLIGPNNAGKSTIISALRLAAEEVSHARRRNSRDRFSLDGNHWAYGHQLSSRVGNPSGFVGENIRHEFRERETRLELTFSSGATLKSLWPVEEPPFFSLVNADGSTIHATAAARTATPSIGVVPTLTPVQHRELILTEKYVKESQTTRLSSSHFRNQLYYLKSADIDTYFDLVDFILENTPEIQDLSLESSSAGDAAELDLYFTETATRSVKELFWAGDGLQIWLQVLTHLYRHREAKTLVLDEPDVFLHPDLQRRLVNVLEERSQQWILATHAPEILAEARRDSVVLVDRTRRRARPLRDAKSMEQASLSLGSGFNLGVARALRSKVALFVEGQDMKVLRNVARVVGAKKLAGEKGVAVISLGGFDKWSQAGSFATLSTSLLGDAVKVFVILDRDNRTEGQSFDVANSLSQSGVHCHVWKKKELESYFLIPPVMARLSGAEVSLVKELLQEAVDEQKVDAQAQFLYRRQTDLVGKSAHAMDVTRAAIPEFDKWWNDKDARGGMVPPKKVVNSLNAKLAAAGFKPVNVRSISNNMRAEEVVPELRDILLKIEAAIVGI</sequence>
<gene>
    <name evidence="2" type="ORF">Scani_12280</name>
</gene>
<comment type="caution">
    <text evidence="2">The sequence shown here is derived from an EMBL/GenBank/DDBJ whole genome shotgun (WGS) entry which is preliminary data.</text>
</comment>
<name>A0A640S1C9_9ACTN</name>
<dbReference type="RefSeq" id="WP_159470693.1">
    <property type="nucleotide sequence ID" value="NZ_BAAATH010000003.1"/>
</dbReference>
<protein>
    <recommendedName>
        <fullName evidence="1">ATPase AAA-type core domain-containing protein</fullName>
    </recommendedName>
</protein>
<dbReference type="InterPro" id="IPR027417">
    <property type="entry name" value="P-loop_NTPase"/>
</dbReference>
<evidence type="ECO:0000259" key="1">
    <source>
        <dbReference type="Pfam" id="PF13304"/>
    </source>
</evidence>
<dbReference type="Gene3D" id="3.40.50.300">
    <property type="entry name" value="P-loop containing nucleotide triphosphate hydrolases"/>
    <property type="match status" value="2"/>
</dbReference>
<dbReference type="Pfam" id="PF13304">
    <property type="entry name" value="AAA_21"/>
    <property type="match status" value="1"/>
</dbReference>
<dbReference type="PANTHER" id="PTHR43581:SF4">
    <property type="entry name" value="ATP_GTP PHOSPHATASE"/>
    <property type="match status" value="1"/>
</dbReference>
<organism evidence="2 3">
    <name type="scientific">Streptomyces caniferus</name>
    <dbReference type="NCBI Taxonomy" id="285557"/>
    <lineage>
        <taxon>Bacteria</taxon>
        <taxon>Bacillati</taxon>
        <taxon>Actinomycetota</taxon>
        <taxon>Actinomycetes</taxon>
        <taxon>Kitasatosporales</taxon>
        <taxon>Streptomycetaceae</taxon>
        <taxon>Streptomyces</taxon>
    </lineage>
</organism>
<evidence type="ECO:0000313" key="2">
    <source>
        <dbReference type="EMBL" id="GFE04960.1"/>
    </source>
</evidence>
<dbReference type="AlphaFoldDB" id="A0A640S1C9"/>
<feature type="domain" description="ATPase AAA-type core" evidence="1">
    <location>
        <begin position="24"/>
        <end position="303"/>
    </location>
</feature>
<dbReference type="Proteomes" id="UP000435837">
    <property type="component" value="Unassembled WGS sequence"/>
</dbReference>
<reference evidence="2 3" key="1">
    <citation type="submission" date="2019-12" db="EMBL/GenBank/DDBJ databases">
        <title>Whole genome shotgun sequence of Streptomyces caniferus NBRC 15389.</title>
        <authorList>
            <person name="Ichikawa N."/>
            <person name="Kimura A."/>
            <person name="Kitahashi Y."/>
            <person name="Komaki H."/>
            <person name="Tamura T."/>
        </authorList>
    </citation>
    <scope>NUCLEOTIDE SEQUENCE [LARGE SCALE GENOMIC DNA]</scope>
    <source>
        <strain evidence="2 3">NBRC 15389</strain>
    </source>
</reference>
<dbReference type="InterPro" id="IPR051396">
    <property type="entry name" value="Bact_Antivir_Def_Nuclease"/>
</dbReference>
<dbReference type="GO" id="GO:0016887">
    <property type="term" value="F:ATP hydrolysis activity"/>
    <property type="evidence" value="ECO:0007669"/>
    <property type="project" value="InterPro"/>
</dbReference>
<dbReference type="CDD" id="cd00267">
    <property type="entry name" value="ABC_ATPase"/>
    <property type="match status" value="1"/>
</dbReference>